<dbReference type="EMBL" id="LHPH01000020">
    <property type="protein sequence ID" value="KPH60759.1"/>
    <property type="molecule type" value="Genomic_DNA"/>
</dbReference>
<protein>
    <submittedName>
        <fullName evidence="1">Uncharacterized protein</fullName>
    </submittedName>
</protein>
<reference evidence="1 2" key="1">
    <citation type="submission" date="2015-08" db="EMBL/GenBank/DDBJ databases">
        <title>Draft Genome Sequence of Pseudoalteromonas porphyrae UCD-SED14.</title>
        <authorList>
            <person name="Coil D.A."/>
            <person name="Jospin G."/>
            <person name="Lee R.D."/>
            <person name="Eisen J.A."/>
        </authorList>
    </citation>
    <scope>NUCLEOTIDE SEQUENCE [LARGE SCALE GENOMIC DNA]</scope>
    <source>
        <strain evidence="1 2">UCD-SED14</strain>
    </source>
</reference>
<name>A0A0N0LY69_9GAMM</name>
<organism evidence="1 2">
    <name type="scientific">Pseudoalteromonas porphyrae</name>
    <dbReference type="NCBI Taxonomy" id="187330"/>
    <lineage>
        <taxon>Bacteria</taxon>
        <taxon>Pseudomonadati</taxon>
        <taxon>Pseudomonadota</taxon>
        <taxon>Gammaproteobacteria</taxon>
        <taxon>Alteromonadales</taxon>
        <taxon>Pseudoalteromonadaceae</taxon>
        <taxon>Pseudoalteromonas</taxon>
    </lineage>
</organism>
<evidence type="ECO:0000313" key="1">
    <source>
        <dbReference type="EMBL" id="KPH60759.1"/>
    </source>
</evidence>
<comment type="caution">
    <text evidence="1">The sequence shown here is derived from an EMBL/GenBank/DDBJ whole genome shotgun (WGS) entry which is preliminary data.</text>
</comment>
<dbReference type="STRING" id="187330.AMS58_16825"/>
<gene>
    <name evidence="1" type="ORF">ADS77_15735</name>
</gene>
<dbReference type="PATRIC" id="fig|187330.3.peg.1583"/>
<dbReference type="OrthoDB" id="5906483at2"/>
<proteinExistence type="predicted"/>
<sequence length="242" mass="27736">MLNLANQPQALSTTAKVFNLKHQSTRVTFEYEISMQLRKDGLFEAKRVWQGNTLPCEKSPYIAMETALWSPEAGLLQATMHQPHLDESASLDINHDSSTSVLNSKKTNYQQNIKQLTFTRRPCTLLSILFEITHHWTPLLAGEVVSFDYAVLKVQAHTGVSLRMQKQGAYRVVSVTPNNWFWRMLFGSTNYYFQGDVPALVKIEGLLEPRDRNLRGKYVEYLGRSIFDNPVDLSIFKEYGNE</sequence>
<keyword evidence="2" id="KW-1185">Reference proteome</keyword>
<evidence type="ECO:0000313" key="2">
    <source>
        <dbReference type="Proteomes" id="UP000037848"/>
    </source>
</evidence>
<accession>A0A0N0LY69</accession>
<dbReference type="Proteomes" id="UP000037848">
    <property type="component" value="Unassembled WGS sequence"/>
</dbReference>
<dbReference type="AlphaFoldDB" id="A0A0N0LY69"/>